<reference evidence="1" key="1">
    <citation type="journal article" date="2012" name="Nat. Genet.">
        <title>Whole-genome sequence of Schistosoma haematobium.</title>
        <authorList>
            <person name="Young N.D."/>
            <person name="Jex A.R."/>
            <person name="Li B."/>
            <person name="Liu S."/>
            <person name="Yang L."/>
            <person name="Xiong Z."/>
            <person name="Li Y."/>
            <person name="Cantacessi C."/>
            <person name="Hall R.S."/>
            <person name="Xu X."/>
            <person name="Chen F."/>
            <person name="Wu X."/>
            <person name="Zerlotini A."/>
            <person name="Oliveira G."/>
            <person name="Hofmann A."/>
            <person name="Zhang G."/>
            <person name="Fang X."/>
            <person name="Kang Y."/>
            <person name="Campbell B.E."/>
            <person name="Loukas A."/>
            <person name="Ranganathan S."/>
            <person name="Rollinson D."/>
            <person name="Rinaldi G."/>
            <person name="Brindley P.J."/>
            <person name="Yang H."/>
            <person name="Wang J."/>
            <person name="Wang J."/>
            <person name="Gasser R.B."/>
        </authorList>
    </citation>
    <scope>NUCLEOTIDE SEQUENCE [LARGE SCALE GENOMIC DNA]</scope>
</reference>
<dbReference type="EMBL" id="KL251410">
    <property type="protein sequence ID" value="KGB40252.1"/>
    <property type="molecule type" value="Genomic_DNA"/>
</dbReference>
<protein>
    <submittedName>
        <fullName evidence="1">Uncharacterized protein</fullName>
    </submittedName>
</protein>
<accession>A0A095A0J8</accession>
<gene>
    <name evidence="1" type="ORF">MS3_08716</name>
</gene>
<sequence length="74" mass="8858">MFHRTNSHEDGNHINSTELPQYIEVIRIERFTLKICHLVGVMYMTAKMNRIMQEDGKKCPNKDKRNMMTLLLHR</sequence>
<name>A0A095A0J8_SCHHA</name>
<dbReference type="AlphaFoldDB" id="A0A095A0J8"/>
<organism evidence="1">
    <name type="scientific">Schistosoma haematobium</name>
    <name type="common">Blood fluke</name>
    <dbReference type="NCBI Taxonomy" id="6185"/>
    <lineage>
        <taxon>Eukaryota</taxon>
        <taxon>Metazoa</taxon>
        <taxon>Spiralia</taxon>
        <taxon>Lophotrochozoa</taxon>
        <taxon>Platyhelminthes</taxon>
        <taxon>Trematoda</taxon>
        <taxon>Digenea</taxon>
        <taxon>Strigeidida</taxon>
        <taxon>Schistosomatoidea</taxon>
        <taxon>Schistosomatidae</taxon>
        <taxon>Schistosoma</taxon>
    </lineage>
</organism>
<evidence type="ECO:0000313" key="1">
    <source>
        <dbReference type="EMBL" id="KGB40252.1"/>
    </source>
</evidence>
<proteinExistence type="predicted"/>